<comment type="similarity">
    <text evidence="2">Belongs to the plant rapid alkalinization factor (RALF) family.</text>
</comment>
<evidence type="ECO:0000313" key="8">
    <source>
        <dbReference type="Proteomes" id="UP000006729"/>
    </source>
</evidence>
<evidence type="ECO:0000256" key="3">
    <source>
        <dbReference type="ARBA" id="ARBA00022525"/>
    </source>
</evidence>
<dbReference type="Proteomes" id="UP000006729">
    <property type="component" value="Chromosome 1"/>
</dbReference>
<proteinExistence type="inferred from homology"/>
<sequence>METKRNRNIYSLQLFLAAFLLVLVLVELSSQFRVAAMQASTEQVQYSGSMVECSDEMAEEELSMESETSRRIVRAVKYITPGVLRSDSAFCGKVKRGEPYQGSCLPPPSNNYNRGCNKYYKHGLMVVRTGVYILRRLHLENDSHLLQQ</sequence>
<dbReference type="Pfam" id="PF05498">
    <property type="entry name" value="RALF"/>
    <property type="match status" value="1"/>
</dbReference>
<dbReference type="GO" id="GO:0019722">
    <property type="term" value="P:calcium-mediated signaling"/>
    <property type="evidence" value="ECO:0000318"/>
    <property type="project" value="GO_Central"/>
</dbReference>
<comment type="subcellular location">
    <subcellularLocation>
        <location evidence="1">Secreted</location>
    </subcellularLocation>
</comment>
<keyword evidence="8" id="KW-1185">Reference proteome</keyword>
<dbReference type="PANTHER" id="PTHR33136">
    <property type="entry name" value="RAPID ALKALINIZATION FACTOR-LIKE"/>
    <property type="match status" value="1"/>
</dbReference>
<name>A0A2K2C6Z5_POPTR</name>
<dbReference type="GO" id="GO:0040008">
    <property type="term" value="P:regulation of growth"/>
    <property type="evidence" value="ECO:0007669"/>
    <property type="project" value="UniProtKB-ARBA"/>
</dbReference>
<protein>
    <submittedName>
        <fullName evidence="7">Uncharacterized protein</fullName>
    </submittedName>
</protein>
<keyword evidence="5" id="KW-0732">Signal</keyword>
<evidence type="ECO:0000313" key="7">
    <source>
        <dbReference type="EMBL" id="PNT57790.1"/>
    </source>
</evidence>
<evidence type="ECO:0000256" key="2">
    <source>
        <dbReference type="ARBA" id="ARBA00009178"/>
    </source>
</evidence>
<dbReference type="GO" id="GO:0005576">
    <property type="term" value="C:extracellular region"/>
    <property type="evidence" value="ECO:0007669"/>
    <property type="project" value="UniProtKB-SubCell"/>
</dbReference>
<dbReference type="InParanoid" id="A0A2K2C6Z5"/>
<dbReference type="AlphaFoldDB" id="A0A2K2C6Z5"/>
<dbReference type="InterPro" id="IPR008801">
    <property type="entry name" value="RALF"/>
</dbReference>
<evidence type="ECO:0000256" key="1">
    <source>
        <dbReference type="ARBA" id="ARBA00004613"/>
    </source>
</evidence>
<dbReference type="PANTHER" id="PTHR33136:SF4">
    <property type="entry name" value="PROTEIN RALF-LIKE 32"/>
    <property type="match status" value="1"/>
</dbReference>
<reference evidence="7 8" key="1">
    <citation type="journal article" date="2006" name="Science">
        <title>The genome of black cottonwood, Populus trichocarpa (Torr. &amp; Gray).</title>
        <authorList>
            <person name="Tuskan G.A."/>
            <person name="Difazio S."/>
            <person name="Jansson S."/>
            <person name="Bohlmann J."/>
            <person name="Grigoriev I."/>
            <person name="Hellsten U."/>
            <person name="Putnam N."/>
            <person name="Ralph S."/>
            <person name="Rombauts S."/>
            <person name="Salamov A."/>
            <person name="Schein J."/>
            <person name="Sterck L."/>
            <person name="Aerts A."/>
            <person name="Bhalerao R.R."/>
            <person name="Bhalerao R.P."/>
            <person name="Blaudez D."/>
            <person name="Boerjan W."/>
            <person name="Brun A."/>
            <person name="Brunner A."/>
            <person name="Busov V."/>
            <person name="Campbell M."/>
            <person name="Carlson J."/>
            <person name="Chalot M."/>
            <person name="Chapman J."/>
            <person name="Chen G.L."/>
            <person name="Cooper D."/>
            <person name="Coutinho P.M."/>
            <person name="Couturier J."/>
            <person name="Covert S."/>
            <person name="Cronk Q."/>
            <person name="Cunningham R."/>
            <person name="Davis J."/>
            <person name="Degroeve S."/>
            <person name="Dejardin A."/>
            <person name="Depamphilis C."/>
            <person name="Detter J."/>
            <person name="Dirks B."/>
            <person name="Dubchak I."/>
            <person name="Duplessis S."/>
            <person name="Ehlting J."/>
            <person name="Ellis B."/>
            <person name="Gendler K."/>
            <person name="Goodstein D."/>
            <person name="Gribskov M."/>
            <person name="Grimwood J."/>
            <person name="Groover A."/>
            <person name="Gunter L."/>
            <person name="Hamberger B."/>
            <person name="Heinze B."/>
            <person name="Helariutta Y."/>
            <person name="Henrissat B."/>
            <person name="Holligan D."/>
            <person name="Holt R."/>
            <person name="Huang W."/>
            <person name="Islam-Faridi N."/>
            <person name="Jones S."/>
            <person name="Jones-Rhoades M."/>
            <person name="Jorgensen R."/>
            <person name="Joshi C."/>
            <person name="Kangasjarvi J."/>
            <person name="Karlsson J."/>
            <person name="Kelleher C."/>
            <person name="Kirkpatrick R."/>
            <person name="Kirst M."/>
            <person name="Kohler A."/>
            <person name="Kalluri U."/>
            <person name="Larimer F."/>
            <person name="Leebens-Mack J."/>
            <person name="Leple J.C."/>
            <person name="Locascio P."/>
            <person name="Lou Y."/>
            <person name="Lucas S."/>
            <person name="Martin F."/>
            <person name="Montanini B."/>
            <person name="Napoli C."/>
            <person name="Nelson D.R."/>
            <person name="Nelson C."/>
            <person name="Nieminen K."/>
            <person name="Nilsson O."/>
            <person name="Pereda V."/>
            <person name="Peter G."/>
            <person name="Philippe R."/>
            <person name="Pilate G."/>
            <person name="Poliakov A."/>
            <person name="Razumovskaya J."/>
            <person name="Richardson P."/>
            <person name="Rinaldi C."/>
            <person name="Ritland K."/>
            <person name="Rouze P."/>
            <person name="Ryaboy D."/>
            <person name="Schmutz J."/>
            <person name="Schrader J."/>
            <person name="Segerman B."/>
            <person name="Shin H."/>
            <person name="Siddiqui A."/>
            <person name="Sterky F."/>
            <person name="Terry A."/>
            <person name="Tsai C.J."/>
            <person name="Uberbacher E."/>
            <person name="Unneberg P."/>
            <person name="Vahala J."/>
            <person name="Wall K."/>
            <person name="Wessler S."/>
            <person name="Yang G."/>
            <person name="Yin T."/>
            <person name="Douglas C."/>
            <person name="Marra M."/>
            <person name="Sandberg G."/>
            <person name="Van de Peer Y."/>
            <person name="Rokhsar D."/>
        </authorList>
    </citation>
    <scope>NUCLEOTIDE SEQUENCE [LARGE SCALE GENOMIC DNA]</scope>
    <source>
        <strain evidence="8">cv. Nisqually</strain>
    </source>
</reference>
<organism evidence="7 8">
    <name type="scientific">Populus trichocarpa</name>
    <name type="common">Western balsam poplar</name>
    <name type="synonym">Populus balsamifera subsp. trichocarpa</name>
    <dbReference type="NCBI Taxonomy" id="3694"/>
    <lineage>
        <taxon>Eukaryota</taxon>
        <taxon>Viridiplantae</taxon>
        <taxon>Streptophyta</taxon>
        <taxon>Embryophyta</taxon>
        <taxon>Tracheophyta</taxon>
        <taxon>Spermatophyta</taxon>
        <taxon>Magnoliopsida</taxon>
        <taxon>eudicotyledons</taxon>
        <taxon>Gunneridae</taxon>
        <taxon>Pentapetalae</taxon>
        <taxon>rosids</taxon>
        <taxon>fabids</taxon>
        <taxon>Malpighiales</taxon>
        <taxon>Salicaceae</taxon>
        <taxon>Saliceae</taxon>
        <taxon>Populus</taxon>
    </lineage>
</organism>
<evidence type="ECO:0000256" key="5">
    <source>
        <dbReference type="ARBA" id="ARBA00022729"/>
    </source>
</evidence>
<keyword evidence="6" id="KW-1015">Disulfide bond</keyword>
<accession>A0A2K2C6Z5</accession>
<evidence type="ECO:0000256" key="6">
    <source>
        <dbReference type="ARBA" id="ARBA00023157"/>
    </source>
</evidence>
<keyword evidence="4" id="KW-0372">Hormone</keyword>
<dbReference type="EMBL" id="CM009290">
    <property type="protein sequence ID" value="PNT57790.1"/>
    <property type="molecule type" value="Genomic_DNA"/>
</dbReference>
<dbReference type="GO" id="GO:0005179">
    <property type="term" value="F:hormone activity"/>
    <property type="evidence" value="ECO:0007669"/>
    <property type="project" value="UniProtKB-KW"/>
</dbReference>
<keyword evidence="3" id="KW-0964">Secreted</keyword>
<gene>
    <name evidence="7" type="ORF">POPTR_001G321500</name>
</gene>
<evidence type="ECO:0000256" key="4">
    <source>
        <dbReference type="ARBA" id="ARBA00022702"/>
    </source>
</evidence>